<feature type="region of interest" description="Disordered" evidence="1">
    <location>
        <begin position="1"/>
        <end position="20"/>
    </location>
</feature>
<evidence type="ECO:0000313" key="3">
    <source>
        <dbReference type="Proteomes" id="UP000634136"/>
    </source>
</evidence>
<evidence type="ECO:0000313" key="2">
    <source>
        <dbReference type="EMBL" id="KAF7807832.1"/>
    </source>
</evidence>
<reference evidence="2" key="1">
    <citation type="submission" date="2020-09" db="EMBL/GenBank/DDBJ databases">
        <title>Genome-Enabled Discovery of Anthraquinone Biosynthesis in Senna tora.</title>
        <authorList>
            <person name="Kang S.-H."/>
            <person name="Pandey R.P."/>
            <person name="Lee C.-M."/>
            <person name="Sim J.-S."/>
            <person name="Jeong J.-T."/>
            <person name="Choi B.-S."/>
            <person name="Jung M."/>
            <person name="Ginzburg D."/>
            <person name="Zhao K."/>
            <person name="Won S.Y."/>
            <person name="Oh T.-J."/>
            <person name="Yu Y."/>
            <person name="Kim N.-H."/>
            <person name="Lee O.R."/>
            <person name="Lee T.-H."/>
            <person name="Bashyal P."/>
            <person name="Kim T.-S."/>
            <person name="Lee W.-H."/>
            <person name="Kawkins C."/>
            <person name="Kim C.-K."/>
            <person name="Kim J.S."/>
            <person name="Ahn B.O."/>
            <person name="Rhee S.Y."/>
            <person name="Sohng J.K."/>
        </authorList>
    </citation>
    <scope>NUCLEOTIDE SEQUENCE</scope>
    <source>
        <tissue evidence="2">Leaf</tissue>
    </source>
</reference>
<evidence type="ECO:0000256" key="1">
    <source>
        <dbReference type="SAM" id="MobiDB-lite"/>
    </source>
</evidence>
<protein>
    <submittedName>
        <fullName evidence="2">Uncharacterized protein</fullName>
    </submittedName>
</protein>
<feature type="region of interest" description="Disordered" evidence="1">
    <location>
        <begin position="33"/>
        <end position="68"/>
    </location>
</feature>
<comment type="caution">
    <text evidence="2">The sequence shown here is derived from an EMBL/GenBank/DDBJ whole genome shotgun (WGS) entry which is preliminary data.</text>
</comment>
<keyword evidence="3" id="KW-1185">Reference proteome</keyword>
<dbReference type="EMBL" id="JAAIUW010000012">
    <property type="protein sequence ID" value="KAF7807832.1"/>
    <property type="molecule type" value="Genomic_DNA"/>
</dbReference>
<organism evidence="2 3">
    <name type="scientific">Senna tora</name>
    <dbReference type="NCBI Taxonomy" id="362788"/>
    <lineage>
        <taxon>Eukaryota</taxon>
        <taxon>Viridiplantae</taxon>
        <taxon>Streptophyta</taxon>
        <taxon>Embryophyta</taxon>
        <taxon>Tracheophyta</taxon>
        <taxon>Spermatophyta</taxon>
        <taxon>Magnoliopsida</taxon>
        <taxon>eudicotyledons</taxon>
        <taxon>Gunneridae</taxon>
        <taxon>Pentapetalae</taxon>
        <taxon>rosids</taxon>
        <taxon>fabids</taxon>
        <taxon>Fabales</taxon>
        <taxon>Fabaceae</taxon>
        <taxon>Caesalpinioideae</taxon>
        <taxon>Cassia clade</taxon>
        <taxon>Senna</taxon>
    </lineage>
</organism>
<sequence length="68" mass="7645">MDDDLDRCRSPSIQNQSPMGQLFFYAKSHVPMLSQNDPYDTRKPPKKFQGDPSRSPGGRPHGSPSIKN</sequence>
<accession>A0A834W384</accession>
<dbReference type="Proteomes" id="UP000634136">
    <property type="component" value="Unassembled WGS sequence"/>
</dbReference>
<dbReference type="AlphaFoldDB" id="A0A834W384"/>
<proteinExistence type="predicted"/>
<gene>
    <name evidence="2" type="ORF">G2W53_039993</name>
</gene>
<name>A0A834W384_9FABA</name>